<keyword evidence="1" id="KW-0560">Oxidoreductase</keyword>
<accession>A0A2T0RQ48</accession>
<dbReference type="InterPro" id="IPR009100">
    <property type="entry name" value="AcylCoA_DH/oxidase_NM_dom_sf"/>
</dbReference>
<dbReference type="RefSeq" id="WP_245908498.1">
    <property type="nucleotide sequence ID" value="NZ_PVZG01000015.1"/>
</dbReference>
<dbReference type="Gene3D" id="1.10.540.10">
    <property type="entry name" value="Acyl-CoA dehydrogenase/oxidase, N-terminal domain"/>
    <property type="match status" value="1"/>
</dbReference>
<dbReference type="InterPro" id="IPR036250">
    <property type="entry name" value="AcylCo_DH-like_C"/>
</dbReference>
<evidence type="ECO:0000313" key="4">
    <source>
        <dbReference type="Proteomes" id="UP000239209"/>
    </source>
</evidence>
<name>A0A2T0RQ48_9ACTN</name>
<dbReference type="InterPro" id="IPR013107">
    <property type="entry name" value="Acyl-CoA_DH_C"/>
</dbReference>
<dbReference type="AlphaFoldDB" id="A0A2T0RQ48"/>
<evidence type="ECO:0000256" key="1">
    <source>
        <dbReference type="ARBA" id="ARBA00023002"/>
    </source>
</evidence>
<dbReference type="InterPro" id="IPR037069">
    <property type="entry name" value="AcylCoA_DH/ox_N_sf"/>
</dbReference>
<dbReference type="Pfam" id="PF08028">
    <property type="entry name" value="Acyl-CoA_dh_2"/>
    <property type="match status" value="1"/>
</dbReference>
<proteinExistence type="predicted"/>
<comment type="caution">
    <text evidence="3">The sequence shown here is derived from an EMBL/GenBank/DDBJ whole genome shotgun (WGS) entry which is preliminary data.</text>
</comment>
<dbReference type="GO" id="GO:0050660">
    <property type="term" value="F:flavin adenine dinucleotide binding"/>
    <property type="evidence" value="ECO:0007669"/>
    <property type="project" value="InterPro"/>
</dbReference>
<keyword evidence="4" id="KW-1185">Reference proteome</keyword>
<dbReference type="PIRSF" id="PIRSF016578">
    <property type="entry name" value="HsaA"/>
    <property type="match status" value="1"/>
</dbReference>
<dbReference type="InterPro" id="IPR046373">
    <property type="entry name" value="Acyl-CoA_Oxase/DH_mid-dom_sf"/>
</dbReference>
<dbReference type="Gene3D" id="2.40.110.10">
    <property type="entry name" value="Butyryl-CoA Dehydrogenase, subunit A, domain 2"/>
    <property type="match status" value="1"/>
</dbReference>
<organism evidence="3 4">
    <name type="scientific">Pseudosporangium ferrugineum</name>
    <dbReference type="NCBI Taxonomy" id="439699"/>
    <lineage>
        <taxon>Bacteria</taxon>
        <taxon>Bacillati</taxon>
        <taxon>Actinomycetota</taxon>
        <taxon>Actinomycetes</taxon>
        <taxon>Micromonosporales</taxon>
        <taxon>Micromonosporaceae</taxon>
        <taxon>Pseudosporangium</taxon>
    </lineage>
</organism>
<gene>
    <name evidence="3" type="ORF">CLV70_11543</name>
</gene>
<dbReference type="GO" id="GO:0003995">
    <property type="term" value="F:acyl-CoA dehydrogenase activity"/>
    <property type="evidence" value="ECO:0007669"/>
    <property type="project" value="TreeGrafter"/>
</dbReference>
<dbReference type="EMBL" id="PVZG01000015">
    <property type="protein sequence ID" value="PRY23316.1"/>
    <property type="molecule type" value="Genomic_DNA"/>
</dbReference>
<reference evidence="3 4" key="1">
    <citation type="submission" date="2018-03" db="EMBL/GenBank/DDBJ databases">
        <title>Genomic Encyclopedia of Archaeal and Bacterial Type Strains, Phase II (KMG-II): from individual species to whole genera.</title>
        <authorList>
            <person name="Goeker M."/>
        </authorList>
    </citation>
    <scope>NUCLEOTIDE SEQUENCE [LARGE SCALE GENOMIC DNA]</scope>
    <source>
        <strain evidence="3 4">DSM 45348</strain>
    </source>
</reference>
<protein>
    <submittedName>
        <fullName evidence="3">Alkylation response protein AidB-like acyl-CoA dehydrogenase</fullName>
    </submittedName>
</protein>
<dbReference type="SUPFAM" id="SSF56645">
    <property type="entry name" value="Acyl-CoA dehydrogenase NM domain-like"/>
    <property type="match status" value="1"/>
</dbReference>
<dbReference type="Gene3D" id="1.20.140.10">
    <property type="entry name" value="Butyryl-CoA Dehydrogenase, subunit A, domain 3"/>
    <property type="match status" value="1"/>
</dbReference>
<sequence length="353" mass="36222">MTSIDTDLARVLRENAARTERQGRPAAESLDAARAAGAFALRAPASAGGDGASAVTVAGVLAGIGRHCPATAWIAGTCATSKTFVTDVFGAAAPPGYFADPKGLACGSGTPSATGVREPGGVRVTGRWAYVSGCEDAAWAGLAVLVEGTYCFAAVPVSALTVERTWDTAGMRGTGSHTLVAHDVPVPDGRIAAARPPDPATHLFYVTTVLAPVVGAARGALDVTEAMVASDRRPSMTAYTRMAESPAVRHTLAEAALLVGRAERTLTAAAEAADSGDVAPAGHARLRFEMAEAARDCRTAVELMLDLHGVGGFGSAHPAQRFWRDVAVGSRHAHLRSYLAVEDYGHALTGVTP</sequence>
<evidence type="ECO:0000313" key="3">
    <source>
        <dbReference type="EMBL" id="PRY23316.1"/>
    </source>
</evidence>
<evidence type="ECO:0000259" key="2">
    <source>
        <dbReference type="Pfam" id="PF08028"/>
    </source>
</evidence>
<dbReference type="PANTHER" id="PTHR43884">
    <property type="entry name" value="ACYL-COA DEHYDROGENASE"/>
    <property type="match status" value="1"/>
</dbReference>
<dbReference type="Proteomes" id="UP000239209">
    <property type="component" value="Unassembled WGS sequence"/>
</dbReference>
<dbReference type="SUPFAM" id="SSF47203">
    <property type="entry name" value="Acyl-CoA dehydrogenase C-terminal domain-like"/>
    <property type="match status" value="1"/>
</dbReference>
<feature type="domain" description="Acyl-CoA dehydrogenase C-terminal" evidence="2">
    <location>
        <begin position="211"/>
        <end position="336"/>
    </location>
</feature>
<dbReference type="PANTHER" id="PTHR43884:SF12">
    <property type="entry name" value="ISOVALERYL-COA DEHYDROGENASE, MITOCHONDRIAL-RELATED"/>
    <property type="match status" value="1"/>
</dbReference>